<dbReference type="InterPro" id="IPR035979">
    <property type="entry name" value="RBD_domain_sf"/>
</dbReference>
<accession>A0ABR4PPD4</accession>
<comment type="caution">
    <text evidence="2">The sequence shown here is derived from an EMBL/GenBank/DDBJ whole genome shotgun (WGS) entry which is preliminary data.</text>
</comment>
<organism evidence="2 3">
    <name type="scientific">Phlyctema vagabunda</name>
    <dbReference type="NCBI Taxonomy" id="108571"/>
    <lineage>
        <taxon>Eukaryota</taxon>
        <taxon>Fungi</taxon>
        <taxon>Dikarya</taxon>
        <taxon>Ascomycota</taxon>
        <taxon>Pezizomycotina</taxon>
        <taxon>Leotiomycetes</taxon>
        <taxon>Helotiales</taxon>
        <taxon>Dermateaceae</taxon>
        <taxon>Phlyctema</taxon>
    </lineage>
</organism>
<proteinExistence type="predicted"/>
<evidence type="ECO:0000256" key="1">
    <source>
        <dbReference type="SAM" id="MobiDB-lite"/>
    </source>
</evidence>
<keyword evidence="3" id="KW-1185">Reference proteome</keyword>
<dbReference type="InterPro" id="IPR012677">
    <property type="entry name" value="Nucleotide-bd_a/b_plait_sf"/>
</dbReference>
<reference evidence="2 3" key="1">
    <citation type="submission" date="2024-06" db="EMBL/GenBank/DDBJ databases">
        <title>Complete genome of Phlyctema vagabunda strain 19-DSS-EL-015.</title>
        <authorList>
            <person name="Fiorenzani C."/>
        </authorList>
    </citation>
    <scope>NUCLEOTIDE SEQUENCE [LARGE SCALE GENOMIC DNA]</scope>
    <source>
        <strain evidence="2 3">19-DSS-EL-015</strain>
    </source>
</reference>
<dbReference type="SUPFAM" id="SSF54928">
    <property type="entry name" value="RNA-binding domain, RBD"/>
    <property type="match status" value="1"/>
</dbReference>
<dbReference type="EMBL" id="JBFCZG010000003">
    <property type="protein sequence ID" value="KAL3424761.1"/>
    <property type="molecule type" value="Genomic_DNA"/>
</dbReference>
<protein>
    <submittedName>
        <fullName evidence="2">Uncharacterized protein</fullName>
    </submittedName>
</protein>
<gene>
    <name evidence="2" type="ORF">PVAG01_04042</name>
</gene>
<sequence>MPLKAAGNITGLYYIPIAGLPWNTTWQALKDFVRNHPDGTCLQVERAHVYQNNGVAATDGYVCLRGSEHFHKAMSFLQGARLGSQYLMVIGTNETSTINLRDDELPFPVSRPRQGSRARRHRSSCSAASPSYVDPAGCQHSPPRGLSPNVPLGYGQTSPSPEWAEMYSAVPDNGAAAYALSPAPLPASFALTAPQASQYCAAVPDVDRFSARSATPQIAYGSYSADAAAAADSRTPH</sequence>
<dbReference type="Gene3D" id="3.30.70.330">
    <property type="match status" value="1"/>
</dbReference>
<evidence type="ECO:0000313" key="2">
    <source>
        <dbReference type="EMBL" id="KAL3424761.1"/>
    </source>
</evidence>
<evidence type="ECO:0000313" key="3">
    <source>
        <dbReference type="Proteomes" id="UP001629113"/>
    </source>
</evidence>
<feature type="region of interest" description="Disordered" evidence="1">
    <location>
        <begin position="103"/>
        <end position="152"/>
    </location>
</feature>
<name>A0ABR4PPD4_9HELO</name>
<dbReference type="Proteomes" id="UP001629113">
    <property type="component" value="Unassembled WGS sequence"/>
</dbReference>
<feature type="compositionally biased region" description="Basic residues" evidence="1">
    <location>
        <begin position="114"/>
        <end position="123"/>
    </location>
</feature>